<keyword evidence="3 10" id="KW-0479">Metal-binding</keyword>
<dbReference type="Pfam" id="PF01725">
    <property type="entry name" value="Ham1p_like"/>
    <property type="match status" value="1"/>
</dbReference>
<feature type="binding site" evidence="10">
    <location>
        <position position="70"/>
    </location>
    <ligand>
        <name>substrate</name>
    </ligand>
</feature>
<evidence type="ECO:0000256" key="5">
    <source>
        <dbReference type="ARBA" id="ARBA00022801"/>
    </source>
</evidence>
<dbReference type="GO" id="GO:0005829">
    <property type="term" value="C:cytosol"/>
    <property type="evidence" value="ECO:0007669"/>
    <property type="project" value="TreeGrafter"/>
</dbReference>
<feature type="binding site" evidence="10">
    <location>
        <position position="176"/>
    </location>
    <ligand>
        <name>substrate</name>
    </ligand>
</feature>
<proteinExistence type="inferred from homology"/>
<comment type="catalytic activity">
    <reaction evidence="10">
        <text>ITP + H2O = IMP + diphosphate + H(+)</text>
        <dbReference type="Rhea" id="RHEA:29399"/>
        <dbReference type="ChEBI" id="CHEBI:15377"/>
        <dbReference type="ChEBI" id="CHEBI:15378"/>
        <dbReference type="ChEBI" id="CHEBI:33019"/>
        <dbReference type="ChEBI" id="CHEBI:58053"/>
        <dbReference type="ChEBI" id="CHEBI:61402"/>
        <dbReference type="EC" id="3.6.1.66"/>
    </reaction>
</comment>
<feature type="binding site" evidence="10">
    <location>
        <begin position="181"/>
        <end position="182"/>
    </location>
    <ligand>
        <name>substrate</name>
    </ligand>
</feature>
<dbReference type="AlphaFoldDB" id="A0A388T8G0"/>
<dbReference type="HAMAP" id="MF_01405">
    <property type="entry name" value="Non_canon_purine_NTPase"/>
    <property type="match status" value="1"/>
</dbReference>
<feature type="active site" description="Proton acceptor" evidence="10">
    <location>
        <position position="69"/>
    </location>
</feature>
<comment type="catalytic activity">
    <reaction evidence="9 10">
        <text>XTP + H2O = XMP + diphosphate + H(+)</text>
        <dbReference type="Rhea" id="RHEA:28610"/>
        <dbReference type="ChEBI" id="CHEBI:15377"/>
        <dbReference type="ChEBI" id="CHEBI:15378"/>
        <dbReference type="ChEBI" id="CHEBI:33019"/>
        <dbReference type="ChEBI" id="CHEBI:57464"/>
        <dbReference type="ChEBI" id="CHEBI:61314"/>
        <dbReference type="EC" id="3.6.1.66"/>
    </reaction>
</comment>
<keyword evidence="7 10" id="KW-0546">Nucleotide metabolism</keyword>
<dbReference type="CDD" id="cd00515">
    <property type="entry name" value="HAM1"/>
    <property type="match status" value="1"/>
</dbReference>
<dbReference type="InterPro" id="IPR020922">
    <property type="entry name" value="dITP/XTP_pyrophosphatase"/>
</dbReference>
<evidence type="ECO:0000256" key="6">
    <source>
        <dbReference type="ARBA" id="ARBA00022842"/>
    </source>
</evidence>
<evidence type="ECO:0000256" key="2">
    <source>
        <dbReference type="ARBA" id="ARBA00011738"/>
    </source>
</evidence>
<keyword evidence="5 10" id="KW-0378">Hydrolase</keyword>
<sequence length="195" mass="21111">MKLVIASRNKHKVAEIQAILSQVSDLEIASLDGYDVPEIIEDRDTFLGNASKKALETAKYINAAVLADDSGLMVDALNGAPGVYSARYAGEGASSAQLCEKLLSELKNVPPEKRTAHFVTTLVIAAPDGKILHTAEGKVDGVITEAMHGANGFGYDPVFYCPPLNKTFAELEPAEKNQHSHRWLALQNLLVKLRQ</sequence>
<evidence type="ECO:0000256" key="7">
    <source>
        <dbReference type="ARBA" id="ARBA00023080"/>
    </source>
</evidence>
<evidence type="ECO:0000256" key="10">
    <source>
        <dbReference type="HAMAP-Rule" id="MF_01405"/>
    </source>
</evidence>
<dbReference type="InterPro" id="IPR002637">
    <property type="entry name" value="RdgB/HAM1"/>
</dbReference>
<comment type="cofactor">
    <cofactor evidence="10">
        <name>Mg(2+)</name>
        <dbReference type="ChEBI" id="CHEBI:18420"/>
    </cofactor>
    <text evidence="10">Binds 1 Mg(2+) ion per subunit.</text>
</comment>
<feature type="binding site" evidence="10">
    <location>
        <position position="69"/>
    </location>
    <ligand>
        <name>Mg(2+)</name>
        <dbReference type="ChEBI" id="CHEBI:18420"/>
    </ligand>
</feature>
<evidence type="ECO:0000313" key="12">
    <source>
        <dbReference type="EMBL" id="GBR72244.1"/>
    </source>
</evidence>
<protein>
    <recommendedName>
        <fullName evidence="10">dITP/XTP pyrophosphatase</fullName>
        <ecNumber evidence="10">3.6.1.66</ecNumber>
    </recommendedName>
    <alternativeName>
        <fullName evidence="10">Non-canonical purine NTP pyrophosphatase</fullName>
    </alternativeName>
    <alternativeName>
        <fullName evidence="10">Non-standard purine NTP pyrophosphatase</fullName>
    </alternativeName>
    <alternativeName>
        <fullName evidence="10">Nucleoside-triphosphate diphosphatase</fullName>
    </alternativeName>
    <alternativeName>
        <fullName evidence="10">Nucleoside-triphosphate pyrophosphatase</fullName>
        <shortName evidence="10">NTPase</shortName>
    </alternativeName>
</protein>
<dbReference type="Proteomes" id="UP000276170">
    <property type="component" value="Unassembled WGS sequence"/>
</dbReference>
<evidence type="ECO:0000256" key="11">
    <source>
        <dbReference type="RuleBase" id="RU003781"/>
    </source>
</evidence>
<comment type="caution">
    <text evidence="12">The sequence shown here is derived from an EMBL/GenBank/DDBJ whole genome shotgun (WGS) entry which is preliminary data.</text>
</comment>
<evidence type="ECO:0000256" key="3">
    <source>
        <dbReference type="ARBA" id="ARBA00022723"/>
    </source>
</evidence>
<reference evidence="12 13" key="1">
    <citation type="journal article" date="2019" name="ISME J.">
        <title>Genome analyses of uncultured TG2/ZB3 bacteria in 'Margulisbacteria' specifically attached to ectosymbiotic spirochetes of protists in the termite gut.</title>
        <authorList>
            <person name="Utami Y.D."/>
            <person name="Kuwahara H."/>
            <person name="Igai K."/>
            <person name="Murakami T."/>
            <person name="Sugaya K."/>
            <person name="Morikawa T."/>
            <person name="Nagura Y."/>
            <person name="Yuki M."/>
            <person name="Deevong P."/>
            <person name="Inoue T."/>
            <person name="Kihara K."/>
            <person name="Lo N."/>
            <person name="Yamada A."/>
            <person name="Ohkuma M."/>
            <person name="Hongoh Y."/>
        </authorList>
    </citation>
    <scope>NUCLEOTIDE SEQUENCE [LARGE SCALE GENOMIC DNA]</scope>
    <source>
        <strain evidence="12">HsPyr-01</strain>
    </source>
</reference>
<dbReference type="GO" id="GO:0009117">
    <property type="term" value="P:nucleotide metabolic process"/>
    <property type="evidence" value="ECO:0007669"/>
    <property type="project" value="UniProtKB-KW"/>
</dbReference>
<dbReference type="GO" id="GO:0036222">
    <property type="term" value="F:XTP diphosphatase activity"/>
    <property type="evidence" value="ECO:0007669"/>
    <property type="project" value="UniProtKB-UniRule"/>
</dbReference>
<feature type="binding site" evidence="10">
    <location>
        <begin position="153"/>
        <end position="156"/>
    </location>
    <ligand>
        <name>substrate</name>
    </ligand>
</feature>
<comment type="similarity">
    <text evidence="1 10 11">Belongs to the HAM1 NTPase family.</text>
</comment>
<feature type="binding site" evidence="10">
    <location>
        <begin position="7"/>
        <end position="12"/>
    </location>
    <ligand>
        <name>substrate</name>
    </ligand>
</feature>
<dbReference type="PANTHER" id="PTHR11067:SF9">
    <property type="entry name" value="INOSINE TRIPHOSPHATE PYROPHOSPHATASE"/>
    <property type="match status" value="1"/>
</dbReference>
<dbReference type="PANTHER" id="PTHR11067">
    <property type="entry name" value="INOSINE TRIPHOSPHATE PYROPHOSPHATASE/HAM1 PROTEIN"/>
    <property type="match status" value="1"/>
</dbReference>
<dbReference type="GO" id="GO:0000166">
    <property type="term" value="F:nucleotide binding"/>
    <property type="evidence" value="ECO:0007669"/>
    <property type="project" value="UniProtKB-KW"/>
</dbReference>
<comment type="subunit">
    <text evidence="2 10">Homodimer.</text>
</comment>
<dbReference type="GO" id="GO:0036220">
    <property type="term" value="F:ITP diphosphatase activity"/>
    <property type="evidence" value="ECO:0007669"/>
    <property type="project" value="UniProtKB-UniRule"/>
</dbReference>
<comment type="catalytic activity">
    <reaction evidence="8 10">
        <text>dITP + H2O = dIMP + diphosphate + H(+)</text>
        <dbReference type="Rhea" id="RHEA:28342"/>
        <dbReference type="ChEBI" id="CHEBI:15377"/>
        <dbReference type="ChEBI" id="CHEBI:15378"/>
        <dbReference type="ChEBI" id="CHEBI:33019"/>
        <dbReference type="ChEBI" id="CHEBI:61194"/>
        <dbReference type="ChEBI" id="CHEBI:61382"/>
        <dbReference type="EC" id="3.6.1.66"/>
    </reaction>
</comment>
<dbReference type="GO" id="GO:0009146">
    <property type="term" value="P:purine nucleoside triphosphate catabolic process"/>
    <property type="evidence" value="ECO:0007669"/>
    <property type="project" value="UniProtKB-UniRule"/>
</dbReference>
<dbReference type="GO" id="GO:0035870">
    <property type="term" value="F:dITP diphosphatase activity"/>
    <property type="evidence" value="ECO:0007669"/>
    <property type="project" value="UniProtKB-UniRule"/>
</dbReference>
<dbReference type="EMBL" id="BGZM01000001">
    <property type="protein sequence ID" value="GBR72244.1"/>
    <property type="molecule type" value="Genomic_DNA"/>
</dbReference>
<dbReference type="GO" id="GO:0017111">
    <property type="term" value="F:ribonucleoside triphosphate phosphatase activity"/>
    <property type="evidence" value="ECO:0007669"/>
    <property type="project" value="InterPro"/>
</dbReference>
<dbReference type="EC" id="3.6.1.66" evidence="10"/>
<keyword evidence="4 10" id="KW-0547">Nucleotide-binding</keyword>
<gene>
    <name evidence="12" type="primary">rdgB</name>
    <name evidence="12" type="ORF">HP1_005</name>
</gene>
<evidence type="ECO:0000313" key="13">
    <source>
        <dbReference type="Proteomes" id="UP000276170"/>
    </source>
</evidence>
<comment type="function">
    <text evidence="10">Pyrophosphatase that catalyzes the hydrolysis of nucleoside triphosphates to their monophosphate derivatives, with a high preference for the non-canonical purine nucleotides XTP (xanthosine triphosphate), dITP (deoxyinosine triphosphate) and ITP. Seems to function as a house-cleaning enzyme that removes non-canonical purine nucleotides from the nucleotide pool, thus preventing their incorporation into DNA/RNA and avoiding chromosomal lesions.</text>
</comment>
<keyword evidence="6 10" id="KW-0460">Magnesium</keyword>
<evidence type="ECO:0000256" key="4">
    <source>
        <dbReference type="ARBA" id="ARBA00022741"/>
    </source>
</evidence>
<dbReference type="InterPro" id="IPR029001">
    <property type="entry name" value="ITPase-like_fam"/>
</dbReference>
<dbReference type="GO" id="GO:0046872">
    <property type="term" value="F:metal ion binding"/>
    <property type="evidence" value="ECO:0007669"/>
    <property type="project" value="UniProtKB-KW"/>
</dbReference>
<dbReference type="FunFam" id="3.90.950.10:FF:000001">
    <property type="entry name" value="dITP/XTP pyrophosphatase"/>
    <property type="match status" value="1"/>
</dbReference>
<dbReference type="SUPFAM" id="SSF52972">
    <property type="entry name" value="ITPase-like"/>
    <property type="match status" value="1"/>
</dbReference>
<evidence type="ECO:0000256" key="8">
    <source>
        <dbReference type="ARBA" id="ARBA00051875"/>
    </source>
</evidence>
<evidence type="ECO:0000256" key="1">
    <source>
        <dbReference type="ARBA" id="ARBA00008023"/>
    </source>
</evidence>
<evidence type="ECO:0000256" key="9">
    <source>
        <dbReference type="ARBA" id="ARBA00052017"/>
    </source>
</evidence>
<dbReference type="NCBIfam" id="TIGR00042">
    <property type="entry name" value="RdgB/HAM1 family non-canonical purine NTP pyrophosphatase"/>
    <property type="match status" value="1"/>
</dbReference>
<name>A0A388T8G0_9BACT</name>
<organism evidence="12 13">
    <name type="scientific">Candidatus Termititenax spirochaetophilus</name>
    <dbReference type="NCBI Taxonomy" id="2218522"/>
    <lineage>
        <taxon>Bacteria</taxon>
        <taxon>Bacillati</taxon>
        <taxon>Candidatus Margulisiibacteriota</taxon>
        <taxon>Candidatus Termititenacia</taxon>
        <taxon>Candidatus Termititenacales</taxon>
        <taxon>Candidatus Termititenacaceae</taxon>
        <taxon>Candidatus Termititenax</taxon>
    </lineage>
</organism>
<keyword evidence="13" id="KW-1185">Reference proteome</keyword>
<dbReference type="Gene3D" id="3.90.950.10">
    <property type="match status" value="1"/>
</dbReference>
<accession>A0A388T8G0</accession>
<comment type="caution">
    <text evidence="10">Lacks conserved residue(s) required for the propagation of feature annotation.</text>
</comment>